<name>A0A9X0AC70_9HELO</name>
<keyword evidence="1" id="KW-0732">Signal</keyword>
<evidence type="ECO:0000313" key="3">
    <source>
        <dbReference type="Proteomes" id="UP001152300"/>
    </source>
</evidence>
<sequence>MNLSAFKLLTLLFGSTLATIPTPPTVSSALPQSTIEPALTAITAAQATQRAISPVSDVGGEVFSRFVQIWLENMVRYHPRCSHT</sequence>
<feature type="signal peptide" evidence="1">
    <location>
        <begin position="1"/>
        <end position="18"/>
    </location>
</feature>
<feature type="chain" id="PRO_5040881301" evidence="1">
    <location>
        <begin position="19"/>
        <end position="84"/>
    </location>
</feature>
<evidence type="ECO:0000256" key="1">
    <source>
        <dbReference type="SAM" id="SignalP"/>
    </source>
</evidence>
<comment type="caution">
    <text evidence="2">The sequence shown here is derived from an EMBL/GenBank/DDBJ whole genome shotgun (WGS) entry which is preliminary data.</text>
</comment>
<evidence type="ECO:0000313" key="2">
    <source>
        <dbReference type="EMBL" id="KAJ8060042.1"/>
    </source>
</evidence>
<reference evidence="2" key="1">
    <citation type="submission" date="2022-11" db="EMBL/GenBank/DDBJ databases">
        <title>Genome Resource of Sclerotinia nivalis Strain SnTB1, a Plant Pathogen Isolated from American Ginseng.</title>
        <authorList>
            <person name="Fan S."/>
        </authorList>
    </citation>
    <scope>NUCLEOTIDE SEQUENCE</scope>
    <source>
        <strain evidence="2">SnTB1</strain>
    </source>
</reference>
<protein>
    <submittedName>
        <fullName evidence="2">Uncharacterized protein</fullName>
    </submittedName>
</protein>
<gene>
    <name evidence="2" type="ORF">OCU04_011652</name>
</gene>
<keyword evidence="3" id="KW-1185">Reference proteome</keyword>
<proteinExistence type="predicted"/>
<accession>A0A9X0AC70</accession>
<organism evidence="2 3">
    <name type="scientific">Sclerotinia nivalis</name>
    <dbReference type="NCBI Taxonomy" id="352851"/>
    <lineage>
        <taxon>Eukaryota</taxon>
        <taxon>Fungi</taxon>
        <taxon>Dikarya</taxon>
        <taxon>Ascomycota</taxon>
        <taxon>Pezizomycotina</taxon>
        <taxon>Leotiomycetes</taxon>
        <taxon>Helotiales</taxon>
        <taxon>Sclerotiniaceae</taxon>
        <taxon>Sclerotinia</taxon>
    </lineage>
</organism>
<dbReference type="AlphaFoldDB" id="A0A9X0AC70"/>
<dbReference type="EMBL" id="JAPEIS010000014">
    <property type="protein sequence ID" value="KAJ8060042.1"/>
    <property type="molecule type" value="Genomic_DNA"/>
</dbReference>
<dbReference type="Proteomes" id="UP001152300">
    <property type="component" value="Unassembled WGS sequence"/>
</dbReference>